<dbReference type="SUPFAM" id="SSF102829">
    <property type="entry name" value="Cell division protein ZapA-like"/>
    <property type="match status" value="1"/>
</dbReference>
<proteinExistence type="predicted"/>
<sequence length="89" mass="10529">MGDKRQKHIYFDLLGKKYDFITDEPEEVVSEILENIKRNVEEIYSKMNNPDLVHILLFLLLNENLEKLELKNGLKELIDKVSFVSHNKV</sequence>
<keyword evidence="2" id="KW-1185">Reference proteome</keyword>
<dbReference type="RefSeq" id="WP_280997686.1">
    <property type="nucleotide sequence ID" value="NZ_CP069362.1"/>
</dbReference>
<dbReference type="EMBL" id="CP069362">
    <property type="protein sequence ID" value="WGS64217.1"/>
    <property type="molecule type" value="Genomic_DNA"/>
</dbReference>
<evidence type="ECO:0000313" key="2">
    <source>
        <dbReference type="Proteomes" id="UP001232493"/>
    </source>
</evidence>
<dbReference type="Pfam" id="PF05164">
    <property type="entry name" value="ZapA"/>
    <property type="match status" value="1"/>
</dbReference>
<dbReference type="Proteomes" id="UP001232493">
    <property type="component" value="Chromosome"/>
</dbReference>
<dbReference type="InterPro" id="IPR036192">
    <property type="entry name" value="Cell_div_ZapA-like_sf"/>
</dbReference>
<evidence type="ECO:0000313" key="1">
    <source>
        <dbReference type="EMBL" id="WGS64217.1"/>
    </source>
</evidence>
<evidence type="ECO:0008006" key="3">
    <source>
        <dbReference type="Google" id="ProtNLM"/>
    </source>
</evidence>
<reference evidence="1 2" key="1">
    <citation type="submission" date="2021-02" db="EMBL/GenBank/DDBJ databases">
        <title>Characterization of Marinitoga sp. nov. str. BP5-C20A.</title>
        <authorList>
            <person name="Erauso G."/>
            <person name="Postec A."/>
        </authorList>
    </citation>
    <scope>NUCLEOTIDE SEQUENCE [LARGE SCALE GENOMIC DNA]</scope>
    <source>
        <strain evidence="1 2">BP5-C20A</strain>
    </source>
</reference>
<organism evidence="1 2">
    <name type="scientific">Marinitoga aeolica</name>
    <dbReference type="NCBI Taxonomy" id="2809031"/>
    <lineage>
        <taxon>Bacteria</taxon>
        <taxon>Thermotogati</taxon>
        <taxon>Thermotogota</taxon>
        <taxon>Thermotogae</taxon>
        <taxon>Petrotogales</taxon>
        <taxon>Petrotogaceae</taxon>
        <taxon>Marinitoga</taxon>
    </lineage>
</organism>
<name>A0ABY8PNJ6_9BACT</name>
<gene>
    <name evidence="1" type="ORF">JRV97_07485</name>
</gene>
<accession>A0ABY8PNJ6</accession>
<protein>
    <recommendedName>
        <fullName evidence="3">Cell division protein ZapA</fullName>
    </recommendedName>
</protein>
<dbReference type="InterPro" id="IPR007838">
    <property type="entry name" value="Cell_div_ZapA-like"/>
</dbReference>